<dbReference type="GO" id="GO:0019646">
    <property type="term" value="P:aerobic electron transport chain"/>
    <property type="evidence" value="ECO:0007669"/>
    <property type="project" value="TreeGrafter"/>
</dbReference>
<sequence>MKPKIIILGAGYAGIMAANRLDKQLGEAEIVLISESNIFQERIRNHESAIQGFRKKIQIKDLLRTRVKFLQTKINRISPKEKSVFVEGREDSLTYDYLILCLGSTEIFTKYNQENSIQNEKTVSKFLESAKQKKFQNLCIVGGGLTGIEMATEWKHYHPESSVTIIDRNEWGSSFSPKARKYLESYLSQNHIRVLDKTKIETIMETEITLQNNSKLSFDLLLNCAGFLCSPIPNKAGFPTNEKNQVYVDPFLRAKGYPEVFVAGDLAYLENSILRMGCVTALPMGAYIADHLANLIRGKNISPFLFQFFGRCISLGRNHGLIQFTDYDDNPKDKIIIGRWGARIKELVNRFTIFSLKMEKYLPFRFYFWPKGNPIPTETIIKKTPVANGV</sequence>
<evidence type="ECO:0000259" key="6">
    <source>
        <dbReference type="Pfam" id="PF07992"/>
    </source>
</evidence>
<dbReference type="Proteomes" id="UP000232145">
    <property type="component" value="Unassembled WGS sequence"/>
</dbReference>
<evidence type="ECO:0000256" key="3">
    <source>
        <dbReference type="ARBA" id="ARBA00022630"/>
    </source>
</evidence>
<dbReference type="Gene3D" id="3.50.50.100">
    <property type="match status" value="1"/>
</dbReference>
<keyword evidence="8" id="KW-1185">Reference proteome</keyword>
<keyword evidence="3" id="KW-0285">Flavoprotein</keyword>
<comment type="cofactor">
    <cofactor evidence="1">
        <name>FAD</name>
        <dbReference type="ChEBI" id="CHEBI:57692"/>
    </cofactor>
</comment>
<reference evidence="7 8" key="1">
    <citation type="submission" date="2017-07" db="EMBL/GenBank/DDBJ databases">
        <title>Leptospira spp. isolated from tropical soils.</title>
        <authorList>
            <person name="Thibeaux R."/>
            <person name="Iraola G."/>
            <person name="Ferres I."/>
            <person name="Bierque E."/>
            <person name="Girault D."/>
            <person name="Soupe-Gilbert M.-E."/>
            <person name="Picardeau M."/>
            <person name="Goarant C."/>
        </authorList>
    </citation>
    <scope>NUCLEOTIDE SEQUENCE [LARGE SCALE GENOMIC DNA]</scope>
    <source>
        <strain evidence="7 8">FH2-B-A1</strain>
    </source>
</reference>
<accession>A0A2N0AMB5</accession>
<dbReference type="PANTHER" id="PTHR42913:SF3">
    <property type="entry name" value="64 KDA MITOCHONDRIAL NADH DEHYDROGENASE (EUROFUNG)"/>
    <property type="match status" value="1"/>
</dbReference>
<evidence type="ECO:0000313" key="8">
    <source>
        <dbReference type="Proteomes" id="UP000232145"/>
    </source>
</evidence>
<dbReference type="PANTHER" id="PTHR42913">
    <property type="entry name" value="APOPTOSIS-INDUCING FACTOR 1"/>
    <property type="match status" value="1"/>
</dbReference>
<dbReference type="OrthoDB" id="9784880at2"/>
<evidence type="ECO:0000256" key="4">
    <source>
        <dbReference type="ARBA" id="ARBA00022827"/>
    </source>
</evidence>
<keyword evidence="5" id="KW-0560">Oxidoreductase</keyword>
<dbReference type="InterPro" id="IPR051169">
    <property type="entry name" value="NADH-Q_oxidoreductase"/>
</dbReference>
<dbReference type="SUPFAM" id="SSF51905">
    <property type="entry name" value="FAD/NAD(P)-binding domain"/>
    <property type="match status" value="1"/>
</dbReference>
<dbReference type="InterPro" id="IPR023753">
    <property type="entry name" value="FAD/NAD-binding_dom"/>
</dbReference>
<evidence type="ECO:0000256" key="2">
    <source>
        <dbReference type="ARBA" id="ARBA00005272"/>
    </source>
</evidence>
<dbReference type="EMBL" id="NPDX01000001">
    <property type="protein sequence ID" value="PJZ85446.1"/>
    <property type="molecule type" value="Genomic_DNA"/>
</dbReference>
<dbReference type="PRINTS" id="PR00368">
    <property type="entry name" value="FADPNR"/>
</dbReference>
<evidence type="ECO:0000256" key="5">
    <source>
        <dbReference type="ARBA" id="ARBA00023002"/>
    </source>
</evidence>
<dbReference type="RefSeq" id="WP_100742344.1">
    <property type="nucleotide sequence ID" value="NZ_NPDW01000001.1"/>
</dbReference>
<comment type="similarity">
    <text evidence="2">Belongs to the NADH dehydrogenase family.</text>
</comment>
<protein>
    <submittedName>
        <fullName evidence="7">NADH-quinone oxidoreductase subunit D</fullName>
    </submittedName>
</protein>
<dbReference type="AlphaFoldDB" id="A0A2N0AMB5"/>
<evidence type="ECO:0000313" key="7">
    <source>
        <dbReference type="EMBL" id="PJZ85446.1"/>
    </source>
</evidence>
<comment type="caution">
    <text evidence="7">The sequence shown here is derived from an EMBL/GenBank/DDBJ whole genome shotgun (WGS) entry which is preliminary data.</text>
</comment>
<organism evidence="7 8">
    <name type="scientific">Leptospira harrisiae</name>
    <dbReference type="NCBI Taxonomy" id="2023189"/>
    <lineage>
        <taxon>Bacteria</taxon>
        <taxon>Pseudomonadati</taxon>
        <taxon>Spirochaetota</taxon>
        <taxon>Spirochaetia</taxon>
        <taxon>Leptospirales</taxon>
        <taxon>Leptospiraceae</taxon>
        <taxon>Leptospira</taxon>
    </lineage>
</organism>
<feature type="domain" description="FAD/NAD(P)-binding" evidence="6">
    <location>
        <begin position="4"/>
        <end position="270"/>
    </location>
</feature>
<dbReference type="InterPro" id="IPR036188">
    <property type="entry name" value="FAD/NAD-bd_sf"/>
</dbReference>
<dbReference type="Pfam" id="PF07992">
    <property type="entry name" value="Pyr_redox_2"/>
    <property type="match status" value="1"/>
</dbReference>
<proteinExistence type="inferred from homology"/>
<keyword evidence="4" id="KW-0274">FAD</keyword>
<evidence type="ECO:0000256" key="1">
    <source>
        <dbReference type="ARBA" id="ARBA00001974"/>
    </source>
</evidence>
<dbReference type="GO" id="GO:0003955">
    <property type="term" value="F:NAD(P)H dehydrogenase (quinone) activity"/>
    <property type="evidence" value="ECO:0007669"/>
    <property type="project" value="TreeGrafter"/>
</dbReference>
<name>A0A2N0AMB5_9LEPT</name>
<gene>
    <name evidence="7" type="ORF">CH364_04220</name>
</gene>